<feature type="signal peptide" evidence="1">
    <location>
        <begin position="1"/>
        <end position="22"/>
    </location>
</feature>
<dbReference type="EMBL" id="JAKLTN010000001">
    <property type="protein sequence ID" value="MCG2576700.1"/>
    <property type="molecule type" value="Genomic_DNA"/>
</dbReference>
<feature type="chain" id="PRO_5046662124" evidence="1">
    <location>
        <begin position="23"/>
        <end position="176"/>
    </location>
</feature>
<reference evidence="2" key="1">
    <citation type="submission" date="2022-01" db="EMBL/GenBank/DDBJ databases">
        <authorList>
            <person name="Jo J.-H."/>
            <person name="Im W.-T."/>
        </authorList>
    </citation>
    <scope>NUCLEOTIDE SEQUENCE</scope>
    <source>
        <strain evidence="2">XY25</strain>
    </source>
</reference>
<dbReference type="SUPFAM" id="SSF55961">
    <property type="entry name" value="Bet v1-like"/>
    <property type="match status" value="1"/>
</dbReference>
<dbReference type="Pfam" id="PF10604">
    <property type="entry name" value="Polyketide_cyc2"/>
    <property type="match status" value="1"/>
</dbReference>
<dbReference type="CDD" id="cd07821">
    <property type="entry name" value="PYR_PYL_RCAR_like"/>
    <property type="match status" value="1"/>
</dbReference>
<dbReference type="PANTHER" id="PTHR39332:SF7">
    <property type="entry name" value="SRPBCC FAMILY PROTEIN"/>
    <property type="match status" value="1"/>
</dbReference>
<dbReference type="InterPro" id="IPR023393">
    <property type="entry name" value="START-like_dom_sf"/>
</dbReference>
<proteinExistence type="predicted"/>
<protein>
    <submittedName>
        <fullName evidence="2">SRPBCC family protein</fullName>
    </submittedName>
</protein>
<comment type="caution">
    <text evidence="2">The sequence shown here is derived from an EMBL/GenBank/DDBJ whole genome shotgun (WGS) entry which is preliminary data.</text>
</comment>
<dbReference type="Proteomes" id="UP001165384">
    <property type="component" value="Unassembled WGS sequence"/>
</dbReference>
<organism evidence="2 3">
    <name type="scientific">Dechloromonas hankyongensis</name>
    <dbReference type="NCBI Taxonomy" id="2908002"/>
    <lineage>
        <taxon>Bacteria</taxon>
        <taxon>Pseudomonadati</taxon>
        <taxon>Pseudomonadota</taxon>
        <taxon>Betaproteobacteria</taxon>
        <taxon>Rhodocyclales</taxon>
        <taxon>Azonexaceae</taxon>
        <taxon>Dechloromonas</taxon>
    </lineage>
</organism>
<dbReference type="PANTHER" id="PTHR39332">
    <property type="entry name" value="BLL4707 PROTEIN"/>
    <property type="match status" value="1"/>
</dbReference>
<keyword evidence="1" id="KW-0732">Signal</keyword>
<accession>A0ABS9K0M1</accession>
<dbReference type="RefSeq" id="WP_275708927.1">
    <property type="nucleotide sequence ID" value="NZ_JAKLTN010000001.1"/>
</dbReference>
<name>A0ABS9K0M1_9RHOO</name>
<gene>
    <name evidence="2" type="ORF">LZ012_06795</name>
</gene>
<evidence type="ECO:0000256" key="1">
    <source>
        <dbReference type="SAM" id="SignalP"/>
    </source>
</evidence>
<evidence type="ECO:0000313" key="2">
    <source>
        <dbReference type="EMBL" id="MCG2576700.1"/>
    </source>
</evidence>
<dbReference type="InterPro" id="IPR019587">
    <property type="entry name" value="Polyketide_cyclase/dehydratase"/>
</dbReference>
<evidence type="ECO:0000313" key="3">
    <source>
        <dbReference type="Proteomes" id="UP001165384"/>
    </source>
</evidence>
<dbReference type="Gene3D" id="3.30.530.20">
    <property type="match status" value="1"/>
</dbReference>
<keyword evidence="3" id="KW-1185">Reference proteome</keyword>
<sequence>MKFRVALVATALSLAWAGNALAERPLLKVEERIQVAASPAKVWAVVGQFGDLGWHPVIASTEITKGKDGRKGAERTLTAKDGAKFVEELLARSDGALSLKYRIVSAPLPVSDYVSTLKVSSAKDGGSIIAWSSQFRRKDEKPVEGADDTGVRKIVSGIYTSGLDNLKKQLEAGKPG</sequence>